<gene>
    <name evidence="1" type="ORF">IPJ38_16705</name>
</gene>
<evidence type="ECO:0000313" key="2">
    <source>
        <dbReference type="Proteomes" id="UP000739411"/>
    </source>
</evidence>
<evidence type="ECO:0000313" key="1">
    <source>
        <dbReference type="EMBL" id="MBK7416486.1"/>
    </source>
</evidence>
<comment type="caution">
    <text evidence="1">The sequence shown here is derived from an EMBL/GenBank/DDBJ whole genome shotgun (WGS) entry which is preliminary data.</text>
</comment>
<name>A0A935KD42_9RHOO</name>
<dbReference type="EMBL" id="JADJMS010000045">
    <property type="protein sequence ID" value="MBK7416486.1"/>
    <property type="molecule type" value="Genomic_DNA"/>
</dbReference>
<protein>
    <submittedName>
        <fullName evidence="1">Antirestriction protein ArdA</fullName>
    </submittedName>
</protein>
<proteinExistence type="predicted"/>
<reference evidence="1 2" key="1">
    <citation type="submission" date="2020-10" db="EMBL/GenBank/DDBJ databases">
        <title>Connecting structure to function with the recovery of over 1000 high-quality activated sludge metagenome-assembled genomes encoding full-length rRNA genes using long-read sequencing.</title>
        <authorList>
            <person name="Singleton C.M."/>
            <person name="Petriglieri F."/>
            <person name="Kristensen J.M."/>
            <person name="Kirkegaard R.H."/>
            <person name="Michaelsen T.Y."/>
            <person name="Andersen M.H."/>
            <person name="Karst S.M."/>
            <person name="Dueholm M.S."/>
            <person name="Nielsen P.H."/>
            <person name="Albertsen M."/>
        </authorList>
    </citation>
    <scope>NUCLEOTIDE SEQUENCE [LARGE SCALE GENOMIC DNA]</scope>
    <source>
        <strain evidence="1">EsbW_18-Q3-R4-48_BATAC.463</strain>
    </source>
</reference>
<dbReference type="Proteomes" id="UP000739411">
    <property type="component" value="Unassembled WGS sequence"/>
</dbReference>
<accession>A0A935KD42</accession>
<dbReference type="AlphaFoldDB" id="A0A935KD42"/>
<sequence length="173" mass="19526">MTTTANNNEINCTNPVAQFLAPETSTEQNFSTTLFAQPYNIDAQGFYFHSTEEFETLSESLRDRFGCPVEEFEIQFIDGEDADLFEACGINQANLFMWFDEIEVLDDHEKISLYFLAGVLGYSLDCAIDKIDEVSIFHGDAQEAAEELLMTATRTPSLRTFVFISILRNSLGI</sequence>
<organism evidence="1 2">
    <name type="scientific">Candidatus Dechloromonas phosphorivorans</name>
    <dbReference type="NCBI Taxonomy" id="2899244"/>
    <lineage>
        <taxon>Bacteria</taxon>
        <taxon>Pseudomonadati</taxon>
        <taxon>Pseudomonadota</taxon>
        <taxon>Betaproteobacteria</taxon>
        <taxon>Rhodocyclales</taxon>
        <taxon>Azonexaceae</taxon>
        <taxon>Dechloromonas</taxon>
    </lineage>
</organism>